<evidence type="ECO:0000313" key="1">
    <source>
        <dbReference type="EMBL" id="KKK96073.1"/>
    </source>
</evidence>
<comment type="caution">
    <text evidence="1">The sequence shown here is derived from an EMBL/GenBank/DDBJ whole genome shotgun (WGS) entry which is preliminary data.</text>
</comment>
<reference evidence="1" key="1">
    <citation type="journal article" date="2015" name="Nature">
        <title>Complex archaea that bridge the gap between prokaryotes and eukaryotes.</title>
        <authorList>
            <person name="Spang A."/>
            <person name="Saw J.H."/>
            <person name="Jorgensen S.L."/>
            <person name="Zaremba-Niedzwiedzka K."/>
            <person name="Martijn J."/>
            <person name="Lind A.E."/>
            <person name="van Eijk R."/>
            <person name="Schleper C."/>
            <person name="Guy L."/>
            <person name="Ettema T.J."/>
        </authorList>
    </citation>
    <scope>NUCLEOTIDE SEQUENCE</scope>
</reference>
<accession>A0A0F8ZQH1</accession>
<feature type="non-terminal residue" evidence="1">
    <location>
        <position position="1"/>
    </location>
</feature>
<proteinExistence type="predicted"/>
<dbReference type="EMBL" id="LAZR01046638">
    <property type="protein sequence ID" value="KKK96073.1"/>
    <property type="molecule type" value="Genomic_DNA"/>
</dbReference>
<organism evidence="1">
    <name type="scientific">marine sediment metagenome</name>
    <dbReference type="NCBI Taxonomy" id="412755"/>
    <lineage>
        <taxon>unclassified sequences</taxon>
        <taxon>metagenomes</taxon>
        <taxon>ecological metagenomes</taxon>
    </lineage>
</organism>
<gene>
    <name evidence="1" type="ORF">LCGC14_2666410</name>
</gene>
<name>A0A0F8ZQH1_9ZZZZ</name>
<protein>
    <submittedName>
        <fullName evidence="1">Uncharacterized protein</fullName>
    </submittedName>
</protein>
<sequence length="92" mass="10587">IEKSHTELQIIITPTDKIPDFLKDVEDNVRVIPKNTENKCFIVSDAKEVLMFLRNASHPSHRVFACWSDSDSLVDMMTSLFELSWENGEVAY</sequence>
<dbReference type="AlphaFoldDB" id="A0A0F8ZQH1"/>